<organism evidence="2 3">
    <name type="scientific">Ascobolus immersus RN42</name>
    <dbReference type="NCBI Taxonomy" id="1160509"/>
    <lineage>
        <taxon>Eukaryota</taxon>
        <taxon>Fungi</taxon>
        <taxon>Dikarya</taxon>
        <taxon>Ascomycota</taxon>
        <taxon>Pezizomycotina</taxon>
        <taxon>Pezizomycetes</taxon>
        <taxon>Pezizales</taxon>
        <taxon>Ascobolaceae</taxon>
        <taxon>Ascobolus</taxon>
    </lineage>
</organism>
<name>A0A3N4IMS5_ASCIM</name>
<sequence length="401" mass="45459">MPQVHSQNYFQPSPTDFVTNSMVGYDMYQKPEAYNLPQYMLPPPQQSYNHHLHQRNPSYAGLPPPGITHPSRGSNMNINVPGHRGSLIDLPPLIDDKAIHGSRVETQQTAPAPQEEKPSGGVSQNLNYEIKDMAEFVSSKALNIAFPTFTVSDNWRRFVTTILSSTRLPDATILLGLEYLERRIKQSGGQPPKGMNIQKLLTISLVLASKFLDDNTFQNKSWAEVTAIPVLEINKMEQEWLQKMGWNLNIDPKGTESWEKWSQIWKSWRQEQKQLATVKLAPIAAQPHMFDNRSTQMYQQRPPQPLQPPQPRPVSSYHHWNNLNTPTSSPPSAPETGPSTPEYNLAGWPSQYTPLPMPFNVGPSPPRNHFHHNSFAQSTYCWSQPNREPFVMGMYGQAVMG</sequence>
<feature type="compositionally biased region" description="Pro residues" evidence="1">
    <location>
        <begin position="302"/>
        <end position="312"/>
    </location>
</feature>
<reference evidence="2 3" key="1">
    <citation type="journal article" date="2018" name="Nat. Ecol. Evol.">
        <title>Pezizomycetes genomes reveal the molecular basis of ectomycorrhizal truffle lifestyle.</title>
        <authorList>
            <person name="Murat C."/>
            <person name="Payen T."/>
            <person name="Noel B."/>
            <person name="Kuo A."/>
            <person name="Morin E."/>
            <person name="Chen J."/>
            <person name="Kohler A."/>
            <person name="Krizsan K."/>
            <person name="Balestrini R."/>
            <person name="Da Silva C."/>
            <person name="Montanini B."/>
            <person name="Hainaut M."/>
            <person name="Levati E."/>
            <person name="Barry K.W."/>
            <person name="Belfiori B."/>
            <person name="Cichocki N."/>
            <person name="Clum A."/>
            <person name="Dockter R.B."/>
            <person name="Fauchery L."/>
            <person name="Guy J."/>
            <person name="Iotti M."/>
            <person name="Le Tacon F."/>
            <person name="Lindquist E.A."/>
            <person name="Lipzen A."/>
            <person name="Malagnac F."/>
            <person name="Mello A."/>
            <person name="Molinier V."/>
            <person name="Miyauchi S."/>
            <person name="Poulain J."/>
            <person name="Riccioni C."/>
            <person name="Rubini A."/>
            <person name="Sitrit Y."/>
            <person name="Splivallo R."/>
            <person name="Traeger S."/>
            <person name="Wang M."/>
            <person name="Zifcakova L."/>
            <person name="Wipf D."/>
            <person name="Zambonelli A."/>
            <person name="Paolocci F."/>
            <person name="Nowrousian M."/>
            <person name="Ottonello S."/>
            <person name="Baldrian P."/>
            <person name="Spatafora J.W."/>
            <person name="Henrissat B."/>
            <person name="Nagy L.G."/>
            <person name="Aury J.M."/>
            <person name="Wincker P."/>
            <person name="Grigoriev I.V."/>
            <person name="Bonfante P."/>
            <person name="Martin F.M."/>
        </authorList>
    </citation>
    <scope>NUCLEOTIDE SEQUENCE [LARGE SCALE GENOMIC DNA]</scope>
    <source>
        <strain evidence="2 3">RN42</strain>
    </source>
</reference>
<dbReference type="PANTHER" id="PTHR15615">
    <property type="match status" value="1"/>
</dbReference>
<dbReference type="STRING" id="1160509.A0A3N4IMS5"/>
<evidence type="ECO:0000313" key="2">
    <source>
        <dbReference type="EMBL" id="RPA87425.1"/>
    </source>
</evidence>
<dbReference type="SUPFAM" id="SSF47954">
    <property type="entry name" value="Cyclin-like"/>
    <property type="match status" value="1"/>
</dbReference>
<proteinExistence type="predicted"/>
<dbReference type="InterPro" id="IPR013922">
    <property type="entry name" value="Cyclin_PHO80-like"/>
</dbReference>
<evidence type="ECO:0000256" key="1">
    <source>
        <dbReference type="SAM" id="MobiDB-lite"/>
    </source>
</evidence>
<dbReference type="GO" id="GO:0005634">
    <property type="term" value="C:nucleus"/>
    <property type="evidence" value="ECO:0007669"/>
    <property type="project" value="TreeGrafter"/>
</dbReference>
<dbReference type="PANTHER" id="PTHR15615:SF27">
    <property type="entry name" value="PHO85 CYCLIN CLG1"/>
    <property type="match status" value="1"/>
</dbReference>
<dbReference type="OrthoDB" id="244495at2759"/>
<dbReference type="Proteomes" id="UP000275078">
    <property type="component" value="Unassembled WGS sequence"/>
</dbReference>
<evidence type="ECO:0008006" key="4">
    <source>
        <dbReference type="Google" id="ProtNLM"/>
    </source>
</evidence>
<dbReference type="EMBL" id="ML119646">
    <property type="protein sequence ID" value="RPA87425.1"/>
    <property type="molecule type" value="Genomic_DNA"/>
</dbReference>
<keyword evidence="3" id="KW-1185">Reference proteome</keyword>
<dbReference type="InterPro" id="IPR036915">
    <property type="entry name" value="Cyclin-like_sf"/>
</dbReference>
<dbReference type="CDD" id="cd20557">
    <property type="entry name" value="CYCLIN_ScPCL1-like"/>
    <property type="match status" value="1"/>
</dbReference>
<dbReference type="GO" id="GO:0016538">
    <property type="term" value="F:cyclin-dependent protein serine/threonine kinase regulator activity"/>
    <property type="evidence" value="ECO:0007669"/>
    <property type="project" value="TreeGrafter"/>
</dbReference>
<accession>A0A3N4IMS5</accession>
<evidence type="ECO:0000313" key="3">
    <source>
        <dbReference type="Proteomes" id="UP000275078"/>
    </source>
</evidence>
<gene>
    <name evidence="2" type="ORF">BJ508DRAFT_59714</name>
</gene>
<dbReference type="GO" id="GO:0000307">
    <property type="term" value="C:cyclin-dependent protein kinase holoenzyme complex"/>
    <property type="evidence" value="ECO:0007669"/>
    <property type="project" value="TreeGrafter"/>
</dbReference>
<dbReference type="Pfam" id="PF08613">
    <property type="entry name" value="Cyclin"/>
    <property type="match status" value="1"/>
</dbReference>
<feature type="region of interest" description="Disordered" evidence="1">
    <location>
        <begin position="296"/>
        <end position="347"/>
    </location>
</feature>
<protein>
    <recommendedName>
        <fullName evidence="4">Cyclin-like protein</fullName>
    </recommendedName>
</protein>
<dbReference type="GO" id="GO:0019901">
    <property type="term" value="F:protein kinase binding"/>
    <property type="evidence" value="ECO:0007669"/>
    <property type="project" value="InterPro"/>
</dbReference>
<dbReference type="Gene3D" id="1.10.472.10">
    <property type="entry name" value="Cyclin-like"/>
    <property type="match status" value="1"/>
</dbReference>
<dbReference type="AlphaFoldDB" id="A0A3N4IMS5"/>